<dbReference type="Proteomes" id="UP000284120">
    <property type="component" value="Unassembled WGS sequence"/>
</dbReference>
<evidence type="ECO:0000313" key="3">
    <source>
        <dbReference type="Proteomes" id="UP000284120"/>
    </source>
</evidence>
<name>A0A443YKX2_9SPHI</name>
<reference evidence="2 3" key="1">
    <citation type="submission" date="2018-06" db="EMBL/GenBank/DDBJ databases">
        <title>Pedobacter endophyticus sp. nov., an endophytic bacterium isolated from a leaf of Triticum aestivum.</title>
        <authorList>
            <person name="Zhang L."/>
        </authorList>
    </citation>
    <scope>NUCLEOTIDE SEQUENCE [LARGE SCALE GENOMIC DNA]</scope>
    <source>
        <strain evidence="2 3">CM134L-2</strain>
    </source>
</reference>
<gene>
    <name evidence="2" type="ORF">DPV69_19010</name>
</gene>
<dbReference type="AlphaFoldDB" id="A0A443YKX2"/>
<evidence type="ECO:0000256" key="1">
    <source>
        <dbReference type="SAM" id="SignalP"/>
    </source>
</evidence>
<evidence type="ECO:0008006" key="4">
    <source>
        <dbReference type="Google" id="ProtNLM"/>
    </source>
</evidence>
<sequence length="140" mass="15588">MRKKVVLLGAILIAMVTFSSCKKQDEATKPLSEKLFGRWSVEKVVTTTETETGPRAVTQNYQTSDYMDFRKSENNDVEVKLGANTSLGTFTTTVDQTLYLTISGKSLVCQMDQITDGKAQFTGTVTGSNPKVTETYYLYR</sequence>
<feature type="signal peptide" evidence="1">
    <location>
        <begin position="1"/>
        <end position="19"/>
    </location>
</feature>
<dbReference type="OrthoDB" id="766356at2"/>
<dbReference type="RefSeq" id="WP_113649001.1">
    <property type="nucleotide sequence ID" value="NZ_QMHN01000007.1"/>
</dbReference>
<keyword evidence="3" id="KW-1185">Reference proteome</keyword>
<protein>
    <recommendedName>
        <fullName evidence="4">Lipocalin-like domain-containing protein</fullName>
    </recommendedName>
</protein>
<dbReference type="PROSITE" id="PS51257">
    <property type="entry name" value="PROKAR_LIPOPROTEIN"/>
    <property type="match status" value="1"/>
</dbReference>
<proteinExistence type="predicted"/>
<keyword evidence="1" id="KW-0732">Signal</keyword>
<accession>A0A443YKX2</accession>
<comment type="caution">
    <text evidence="2">The sequence shown here is derived from an EMBL/GenBank/DDBJ whole genome shotgun (WGS) entry which is preliminary data.</text>
</comment>
<feature type="chain" id="PRO_5019545316" description="Lipocalin-like domain-containing protein" evidence="1">
    <location>
        <begin position="20"/>
        <end position="140"/>
    </location>
</feature>
<dbReference type="EMBL" id="SAYW01000007">
    <property type="protein sequence ID" value="RWU04407.1"/>
    <property type="molecule type" value="Genomic_DNA"/>
</dbReference>
<evidence type="ECO:0000313" key="2">
    <source>
        <dbReference type="EMBL" id="RWU04407.1"/>
    </source>
</evidence>
<organism evidence="2 3">
    <name type="scientific">Pedobacter chitinilyticus</name>
    <dbReference type="NCBI Taxonomy" id="2233776"/>
    <lineage>
        <taxon>Bacteria</taxon>
        <taxon>Pseudomonadati</taxon>
        <taxon>Bacteroidota</taxon>
        <taxon>Sphingobacteriia</taxon>
        <taxon>Sphingobacteriales</taxon>
        <taxon>Sphingobacteriaceae</taxon>
        <taxon>Pedobacter</taxon>
    </lineage>
</organism>